<dbReference type="AlphaFoldDB" id="A0AAD3YEQ2"/>
<feature type="region of interest" description="Disordered" evidence="7">
    <location>
        <begin position="597"/>
        <end position="621"/>
    </location>
</feature>
<comment type="caution">
    <text evidence="9">The sequence shown here is derived from an EMBL/GenBank/DDBJ whole genome shotgun (WGS) entry which is preliminary data.</text>
</comment>
<feature type="compositionally biased region" description="Basic and acidic residues" evidence="7">
    <location>
        <begin position="89"/>
        <end position="98"/>
    </location>
</feature>
<dbReference type="InterPro" id="IPR013088">
    <property type="entry name" value="Znf_NHR/GATA"/>
</dbReference>
<dbReference type="GO" id="GO:0000981">
    <property type="term" value="F:DNA-binding transcription factor activity, RNA polymerase II-specific"/>
    <property type="evidence" value="ECO:0007669"/>
    <property type="project" value="TreeGrafter"/>
</dbReference>
<organism evidence="9 10">
    <name type="scientific">Cutaneotrichosporon spelunceum</name>
    <dbReference type="NCBI Taxonomy" id="1672016"/>
    <lineage>
        <taxon>Eukaryota</taxon>
        <taxon>Fungi</taxon>
        <taxon>Dikarya</taxon>
        <taxon>Basidiomycota</taxon>
        <taxon>Agaricomycotina</taxon>
        <taxon>Tremellomycetes</taxon>
        <taxon>Trichosporonales</taxon>
        <taxon>Trichosporonaceae</taxon>
        <taxon>Cutaneotrichosporon</taxon>
    </lineage>
</organism>
<feature type="region of interest" description="Disordered" evidence="7">
    <location>
        <begin position="434"/>
        <end position="533"/>
    </location>
</feature>
<protein>
    <recommendedName>
        <fullName evidence="8">GATA-type domain-containing protein</fullName>
    </recommendedName>
</protein>
<feature type="region of interest" description="Disordered" evidence="7">
    <location>
        <begin position="387"/>
        <end position="420"/>
    </location>
</feature>
<gene>
    <name evidence="9" type="primary">SFU1</name>
    <name evidence="9" type="ORF">CspeluHIS016_0702740</name>
</gene>
<feature type="compositionally biased region" description="Basic and acidic residues" evidence="7">
    <location>
        <begin position="444"/>
        <end position="485"/>
    </location>
</feature>
<feature type="compositionally biased region" description="Low complexity" evidence="7">
    <location>
        <begin position="597"/>
        <end position="606"/>
    </location>
</feature>
<feature type="compositionally biased region" description="Low complexity" evidence="7">
    <location>
        <begin position="800"/>
        <end position="817"/>
    </location>
</feature>
<dbReference type="Proteomes" id="UP001222932">
    <property type="component" value="Unassembled WGS sequence"/>
</dbReference>
<feature type="compositionally biased region" description="Polar residues" evidence="7">
    <location>
        <begin position="607"/>
        <end position="616"/>
    </location>
</feature>
<evidence type="ECO:0000256" key="6">
    <source>
        <dbReference type="PROSITE-ProRule" id="PRU00094"/>
    </source>
</evidence>
<sequence length="884" mass="93627">MSWRKPLGSRWGAGFGASNERGVDDDTPESEAPAAATPAVASLAPSAAASRAGSVAPKDEIDSGPGTPATEESGDKPKRRTSRRSTAQPKKEDEEPTIKKRRSAGPSTPPEPCGPAKPGSCPGDGRCNGSGGNAACEGCPTYNNTLATQPANAPGPAEGVERPSAKPSPATDRSPERPNPWGLNLMGTMGSRPSSTVNSDTRYATATNMAGQQQASTTAPQGTKPAVSADGKETNPTSPESDAPDKPLQQPGGTPAGNGLAATPVGMSCRNCGTSTTPLWRRDEEGRPQCNACGLYHKLHGVPRPVAMKKTVIKRRKRVPAVATAATSGRAGSAGAPQAPQAPAPVPLSNPYDDKARRYGMGSPWGHSPAQRDMDPRRKNMPLIIPTAGAANTERKKPWWIEDRRERDDKERDHGELSSHQLAAEALLSIAPQTKAAASVSPEIGRDKLSASGPPRREPGSNRMDVDSKDDVLRGVKRKAEEDNHLPSAHSLGLVGLAGEKERERSRERYSRSPLAQTNDSRGGAAASPSAAALATTASRLNANTGSNSAASPTFTTRYSIYGPNPRDSAIGSPWSSLGAGRYGGGFNFGRRDLGSSVGSNAASSAPKPTQLSPQRRPSPEIARDAGVSRFYSGGVGGSSSSLSSSYGHFSMSRRELDEHLNQLREGKRWLESMMIRTEKLITVVEGKIDTAAPAGAASAPGPAAAPAPAPGAGGARHNEDWEFEERERQRQREFKRLEEEAQRDRLEKERRDKERAAREKQTAAIPTDPAQPAPRAEYGLYDRGRQNRSDAERRDLLLARRVPATSPTTTTGAAAANGRPPSTGAAERERVAAVPAPKTTGLWERERAEREREEVAGSAPSVALPRREPGRMGRGLWAFESRG</sequence>
<feature type="region of interest" description="Disordered" evidence="7">
    <location>
        <begin position="847"/>
        <end position="884"/>
    </location>
</feature>
<dbReference type="InterPro" id="IPR039355">
    <property type="entry name" value="Transcription_factor_GATA"/>
</dbReference>
<comment type="subcellular location">
    <subcellularLocation>
        <location evidence="1">Nucleus</location>
    </subcellularLocation>
</comment>
<feature type="compositionally biased region" description="Polar residues" evidence="7">
    <location>
        <begin position="191"/>
        <end position="221"/>
    </location>
</feature>
<dbReference type="GO" id="GO:0000978">
    <property type="term" value="F:RNA polymerase II cis-regulatory region sequence-specific DNA binding"/>
    <property type="evidence" value="ECO:0007669"/>
    <property type="project" value="TreeGrafter"/>
</dbReference>
<evidence type="ECO:0000256" key="2">
    <source>
        <dbReference type="ARBA" id="ARBA00022723"/>
    </source>
</evidence>
<feature type="compositionally biased region" description="Basic and acidic residues" evidence="7">
    <location>
        <begin position="781"/>
        <end position="799"/>
    </location>
</feature>
<dbReference type="SMART" id="SM00401">
    <property type="entry name" value="ZnF_GATA"/>
    <property type="match status" value="1"/>
</dbReference>
<dbReference type="Gene3D" id="3.30.50.10">
    <property type="entry name" value="Erythroid Transcription Factor GATA-1, subunit A"/>
    <property type="match status" value="1"/>
</dbReference>
<dbReference type="InterPro" id="IPR000679">
    <property type="entry name" value="Znf_GATA"/>
</dbReference>
<feature type="compositionally biased region" description="Polar residues" evidence="7">
    <location>
        <begin position="141"/>
        <end position="151"/>
    </location>
</feature>
<dbReference type="GO" id="GO:0005634">
    <property type="term" value="C:nucleus"/>
    <property type="evidence" value="ECO:0007669"/>
    <property type="project" value="UniProtKB-SubCell"/>
</dbReference>
<feature type="compositionally biased region" description="Low complexity" evidence="7">
    <location>
        <begin position="694"/>
        <end position="703"/>
    </location>
</feature>
<dbReference type="PRINTS" id="PR00619">
    <property type="entry name" value="GATAZNFINGER"/>
</dbReference>
<feature type="region of interest" description="Disordered" evidence="7">
    <location>
        <begin position="310"/>
        <end position="351"/>
    </location>
</feature>
<feature type="compositionally biased region" description="Low complexity" evidence="7">
    <location>
        <begin position="521"/>
        <end position="533"/>
    </location>
</feature>
<proteinExistence type="predicted"/>
<evidence type="ECO:0000256" key="3">
    <source>
        <dbReference type="ARBA" id="ARBA00022771"/>
    </source>
</evidence>
<feature type="compositionally biased region" description="Low complexity" evidence="7">
    <location>
        <begin position="321"/>
        <end position="339"/>
    </location>
</feature>
<reference evidence="9" key="2">
    <citation type="submission" date="2023-06" db="EMBL/GenBank/DDBJ databases">
        <authorList>
            <person name="Kobayashi Y."/>
            <person name="Kayamori A."/>
            <person name="Aoki K."/>
            <person name="Shiwa Y."/>
            <person name="Fujita N."/>
            <person name="Sugita T."/>
            <person name="Iwasaki W."/>
            <person name="Tanaka N."/>
            <person name="Takashima M."/>
        </authorList>
    </citation>
    <scope>NUCLEOTIDE SEQUENCE</scope>
    <source>
        <strain evidence="9">HIS016</strain>
    </source>
</reference>
<keyword evidence="5" id="KW-0539">Nucleus</keyword>
<keyword evidence="2" id="KW-0479">Metal-binding</keyword>
<evidence type="ECO:0000256" key="1">
    <source>
        <dbReference type="ARBA" id="ARBA00004123"/>
    </source>
</evidence>
<evidence type="ECO:0000256" key="5">
    <source>
        <dbReference type="ARBA" id="ARBA00023242"/>
    </source>
</evidence>
<name>A0AAD3YEQ2_9TREE</name>
<keyword evidence="3 6" id="KW-0863">Zinc-finger</keyword>
<keyword evidence="4" id="KW-0862">Zinc</keyword>
<feature type="compositionally biased region" description="Basic and acidic residues" evidence="7">
    <location>
        <begin position="499"/>
        <end position="511"/>
    </location>
</feature>
<dbReference type="SUPFAM" id="SSF57716">
    <property type="entry name" value="Glucocorticoid receptor-like (DNA-binding domain)"/>
    <property type="match status" value="1"/>
</dbReference>
<evidence type="ECO:0000259" key="8">
    <source>
        <dbReference type="PROSITE" id="PS50114"/>
    </source>
</evidence>
<dbReference type="EMBL" id="BTCM01000007">
    <property type="protein sequence ID" value="GMK59259.1"/>
    <property type="molecule type" value="Genomic_DNA"/>
</dbReference>
<keyword evidence="10" id="KW-1185">Reference proteome</keyword>
<evidence type="ECO:0000313" key="9">
    <source>
        <dbReference type="EMBL" id="GMK59259.1"/>
    </source>
</evidence>
<reference evidence="9" key="1">
    <citation type="journal article" date="2023" name="BMC Genomics">
        <title>Chromosome-level genome assemblies of Cutaneotrichosporon spp. (Trichosporonales, Basidiomycota) reveal imbalanced evolution between nucleotide sequences and chromosome synteny.</title>
        <authorList>
            <person name="Kobayashi Y."/>
            <person name="Kayamori A."/>
            <person name="Aoki K."/>
            <person name="Shiwa Y."/>
            <person name="Matsutani M."/>
            <person name="Fujita N."/>
            <person name="Sugita T."/>
            <person name="Iwasaki W."/>
            <person name="Tanaka N."/>
            <person name="Takashima M."/>
        </authorList>
    </citation>
    <scope>NUCLEOTIDE SEQUENCE</scope>
    <source>
        <strain evidence="9">HIS016</strain>
    </source>
</reference>
<dbReference type="FunFam" id="3.30.50.10:FF:000007">
    <property type="entry name" value="Nitrogen regulatory AreA, N-terminal"/>
    <property type="match status" value="1"/>
</dbReference>
<dbReference type="GO" id="GO:0008270">
    <property type="term" value="F:zinc ion binding"/>
    <property type="evidence" value="ECO:0007669"/>
    <property type="project" value="UniProtKB-KW"/>
</dbReference>
<dbReference type="PANTHER" id="PTHR10071:SF281">
    <property type="entry name" value="BOX A-BINDING FACTOR-RELATED"/>
    <property type="match status" value="1"/>
</dbReference>
<feature type="region of interest" description="Disordered" evidence="7">
    <location>
        <begin position="694"/>
        <end position="832"/>
    </location>
</feature>
<feature type="compositionally biased region" description="Low complexity" evidence="7">
    <location>
        <begin position="30"/>
        <end position="56"/>
    </location>
</feature>
<feature type="compositionally biased region" description="Basic and acidic residues" evidence="7">
    <location>
        <begin position="717"/>
        <end position="762"/>
    </location>
</feature>
<feature type="domain" description="GATA-type" evidence="8">
    <location>
        <begin position="263"/>
        <end position="316"/>
    </location>
</feature>
<evidence type="ECO:0000256" key="4">
    <source>
        <dbReference type="ARBA" id="ARBA00022833"/>
    </source>
</evidence>
<dbReference type="PROSITE" id="PS50114">
    <property type="entry name" value="GATA_ZN_FINGER_2"/>
    <property type="match status" value="1"/>
</dbReference>
<dbReference type="PANTHER" id="PTHR10071">
    <property type="entry name" value="TRANSCRIPTION FACTOR GATA FAMILY MEMBER"/>
    <property type="match status" value="1"/>
</dbReference>
<dbReference type="CDD" id="cd00202">
    <property type="entry name" value="ZnF_GATA"/>
    <property type="match status" value="1"/>
</dbReference>
<accession>A0AAD3YEQ2</accession>
<dbReference type="GO" id="GO:0000122">
    <property type="term" value="P:negative regulation of transcription by RNA polymerase II"/>
    <property type="evidence" value="ECO:0007669"/>
    <property type="project" value="TreeGrafter"/>
</dbReference>
<dbReference type="Pfam" id="PF00320">
    <property type="entry name" value="GATA"/>
    <property type="match status" value="1"/>
</dbReference>
<feature type="compositionally biased region" description="Basic and acidic residues" evidence="7">
    <location>
        <begin position="847"/>
        <end position="856"/>
    </location>
</feature>
<evidence type="ECO:0000256" key="7">
    <source>
        <dbReference type="SAM" id="MobiDB-lite"/>
    </source>
</evidence>
<feature type="compositionally biased region" description="Basic and acidic residues" evidence="7">
    <location>
        <begin position="393"/>
        <end position="417"/>
    </location>
</feature>
<evidence type="ECO:0000313" key="10">
    <source>
        <dbReference type="Proteomes" id="UP001222932"/>
    </source>
</evidence>
<dbReference type="PROSITE" id="PS00344">
    <property type="entry name" value="GATA_ZN_FINGER_1"/>
    <property type="match status" value="1"/>
</dbReference>
<feature type="region of interest" description="Disordered" evidence="7">
    <location>
        <begin position="1"/>
        <end position="269"/>
    </location>
</feature>
<dbReference type="GO" id="GO:0045944">
    <property type="term" value="P:positive regulation of transcription by RNA polymerase II"/>
    <property type="evidence" value="ECO:0007669"/>
    <property type="project" value="TreeGrafter"/>
</dbReference>